<dbReference type="CDD" id="cd14727">
    <property type="entry name" value="ChanN-like"/>
    <property type="match status" value="1"/>
</dbReference>
<accession>A0ABY8Q369</accession>
<sequence length="273" mass="29082">MRLHAISLLLALHFAGAVEAREIGPEALDRLPEVDVFFLGEIHDNPAQHRNQARAVRSIAPAALVFEMLGDAQVAAMPDDRSNARAIAEATEWEARGWPDFAMYHPIFTAAPEARIYAGDLGIDAVRQSLRTGAAAVFGADADRFGLTEPLPEAQQAAREADLQAAHCDALPPEALPGMVEAQRLRDAALARAALLALTETGGPVVVITGVEHARTDIGAPSLLRRADPGVTVLSIAQIESIPTGRPPHHLWLFTEGVPTRGDPCAIFETQGG</sequence>
<keyword evidence="3" id="KW-0449">Lipoprotein</keyword>
<keyword evidence="4" id="KW-1185">Reference proteome</keyword>
<feature type="signal peptide" evidence="1">
    <location>
        <begin position="1"/>
        <end position="20"/>
    </location>
</feature>
<gene>
    <name evidence="3" type="ORF">QF092_09520</name>
</gene>
<dbReference type="Gene3D" id="3.40.50.11550">
    <property type="match status" value="1"/>
</dbReference>
<dbReference type="SUPFAM" id="SSF159501">
    <property type="entry name" value="EreA/ChaN-like"/>
    <property type="match status" value="1"/>
</dbReference>
<dbReference type="Proteomes" id="UP001230978">
    <property type="component" value="Chromosome"/>
</dbReference>
<dbReference type="Gene3D" id="1.10.8.760">
    <property type="entry name" value="Haem-binding uptake, Tiki superfamily, ChaN, domain 2"/>
    <property type="match status" value="1"/>
</dbReference>
<keyword evidence="1" id="KW-0732">Signal</keyword>
<dbReference type="Pfam" id="PF04187">
    <property type="entry name" value="Cofac_haem_bdg"/>
    <property type="match status" value="1"/>
</dbReference>
<evidence type="ECO:0000259" key="2">
    <source>
        <dbReference type="Pfam" id="PF04187"/>
    </source>
</evidence>
<evidence type="ECO:0000313" key="3">
    <source>
        <dbReference type="EMBL" id="WGV14541.1"/>
    </source>
</evidence>
<dbReference type="EMBL" id="CP124535">
    <property type="protein sequence ID" value="WGV14541.1"/>
    <property type="molecule type" value="Genomic_DNA"/>
</dbReference>
<name>A0ABY8Q369_9RHOB</name>
<reference evidence="3 4" key="1">
    <citation type="submission" date="2023-04" db="EMBL/GenBank/DDBJ databases">
        <title>YMD61, complete Genome.</title>
        <authorList>
            <person name="Zhang J."/>
        </authorList>
    </citation>
    <scope>NUCLEOTIDE SEQUENCE [LARGE SCALE GENOMIC DNA]</scope>
    <source>
        <strain evidence="3 4">YMD61</strain>
    </source>
</reference>
<evidence type="ECO:0000313" key="4">
    <source>
        <dbReference type="Proteomes" id="UP001230978"/>
    </source>
</evidence>
<feature type="domain" description="Haem-binding uptake Tiki superfamily ChaN" evidence="2">
    <location>
        <begin position="28"/>
        <end position="223"/>
    </location>
</feature>
<dbReference type="InterPro" id="IPR007314">
    <property type="entry name" value="Cofac_haem-bd_dom"/>
</dbReference>
<dbReference type="RefSeq" id="WP_281463665.1">
    <property type="nucleotide sequence ID" value="NZ_CP124535.1"/>
</dbReference>
<feature type="chain" id="PRO_5046369638" evidence="1">
    <location>
        <begin position="21"/>
        <end position="273"/>
    </location>
</feature>
<protein>
    <submittedName>
        <fullName evidence="3">ChaN family lipoprotein</fullName>
    </submittedName>
</protein>
<evidence type="ECO:0000256" key="1">
    <source>
        <dbReference type="SAM" id="SignalP"/>
    </source>
</evidence>
<proteinExistence type="predicted"/>
<organism evidence="3 4">
    <name type="scientific">Fuscovulum ytuae</name>
    <dbReference type="NCBI Taxonomy" id="3042299"/>
    <lineage>
        <taxon>Bacteria</taxon>
        <taxon>Pseudomonadati</taxon>
        <taxon>Pseudomonadota</taxon>
        <taxon>Alphaproteobacteria</taxon>
        <taxon>Rhodobacterales</taxon>
        <taxon>Paracoccaceae</taxon>
        <taxon>Fuscovulum</taxon>
    </lineage>
</organism>